<feature type="compositionally biased region" description="Polar residues" evidence="1">
    <location>
        <begin position="971"/>
        <end position="982"/>
    </location>
</feature>
<feature type="compositionally biased region" description="Low complexity" evidence="1">
    <location>
        <begin position="1117"/>
        <end position="1132"/>
    </location>
</feature>
<comment type="caution">
    <text evidence="2">The sequence shown here is derived from an EMBL/GenBank/DDBJ whole genome shotgun (WGS) entry which is preliminary data.</text>
</comment>
<dbReference type="EMBL" id="SUNJ01001577">
    <property type="protein sequence ID" value="TPP66637.1"/>
    <property type="molecule type" value="Genomic_DNA"/>
</dbReference>
<feature type="compositionally biased region" description="Polar residues" evidence="1">
    <location>
        <begin position="1144"/>
        <end position="1155"/>
    </location>
</feature>
<dbReference type="AlphaFoldDB" id="A0A504Z7E1"/>
<keyword evidence="3" id="KW-1185">Reference proteome</keyword>
<feature type="compositionally biased region" description="Polar residues" evidence="1">
    <location>
        <begin position="454"/>
        <end position="463"/>
    </location>
</feature>
<evidence type="ECO:0000256" key="1">
    <source>
        <dbReference type="SAM" id="MobiDB-lite"/>
    </source>
</evidence>
<feature type="region of interest" description="Disordered" evidence="1">
    <location>
        <begin position="1100"/>
        <end position="1160"/>
    </location>
</feature>
<feature type="compositionally biased region" description="Basic and acidic residues" evidence="1">
    <location>
        <begin position="795"/>
        <end position="810"/>
    </location>
</feature>
<accession>A0A504Z7E1</accession>
<feature type="region of interest" description="Disordered" evidence="1">
    <location>
        <begin position="454"/>
        <end position="475"/>
    </location>
</feature>
<evidence type="ECO:0000313" key="2">
    <source>
        <dbReference type="EMBL" id="TPP66637.1"/>
    </source>
</evidence>
<feature type="compositionally biased region" description="Polar residues" evidence="1">
    <location>
        <begin position="827"/>
        <end position="843"/>
    </location>
</feature>
<proteinExistence type="predicted"/>
<feature type="region of interest" description="Disordered" evidence="1">
    <location>
        <begin position="792"/>
        <end position="847"/>
    </location>
</feature>
<evidence type="ECO:0000313" key="3">
    <source>
        <dbReference type="Proteomes" id="UP000316759"/>
    </source>
</evidence>
<dbReference type="OrthoDB" id="6282145at2759"/>
<feature type="compositionally biased region" description="Polar residues" evidence="1">
    <location>
        <begin position="607"/>
        <end position="625"/>
    </location>
</feature>
<gene>
    <name evidence="2" type="ORF">FGIG_11756</name>
</gene>
<feature type="region of interest" description="Disordered" evidence="1">
    <location>
        <begin position="957"/>
        <end position="983"/>
    </location>
</feature>
<dbReference type="Proteomes" id="UP000316759">
    <property type="component" value="Unassembled WGS sequence"/>
</dbReference>
<sequence>MQTWNTTDYVTKKFAVRECPVILAQLLNTSRVRFALLQTNCYLDVQSRVLNWRHRATPWTKGAIVEVVGPNYSSIDHCNDLIESLVPFYATRRPYVEITPCKMLRCFGKRSTNEIRGKCRASSSIPAPDLYGSCESVSQKNTIKYSTFLRDPLADPQTSDHISNEKESGRIRTKSPIIVPRVPRSRALSCHTQSAEESVDRNALQTEEQFAAKYSARQESDVKISALEPGGDELPLTLEQNKHNATGTVELGPNLTTDPFPLRALKPMSIEKNGTFPRPKLFESERSARLAIHSQKAAAVRASLQKMKEDKYRRFPSAMAYKSPRQNTSMMVNRVMKSRSTRATTPKALGDHAGRLPIHSTSGTDEKILQTPSPEIRDLHISSSWDRLSGAMKPQPLVYLSKMVPVPFTGTPKVSPNIRNILNRTHADIIEDRLARNSQTVKSEAATTEIPVTGASQPNIETDSSVRKTKRKPLARNETDTTKGMVFTSDMQVRDSVPFSPPHPVVNGVLNKHPRTDQPSCSQNFSGPYPVLQDPNVYTVSSSCSPHVLSANPVFANEPEYTECKLHMPNSPGECQLDCTDCTPLNVAQSTGKILTDTAEYRRKTHYSAQKASTQPEPSLSSEFSNLEPRLNSLHIPASAVSKPHTIYDSQSLPNESTEVAPNQPLSSASVSPPYGQSCSVIGTKIKLGDLSSVKPTIHPLITSFSTNPNIRPRLFERIDFCSRETTETQDVLESDLYVRPLEIDLGQLPRRTEIRMEEPPTGDAVEDYLVVPNTDGEPSNDILSSALVCGSADPKSKSMKESVRKKEQNPLDDQIVDSLSDKGKFTESQQKHATSVPNQQSNLEDRQIPKSIKTTSRITAEENIGCQLVGDSVLPVSPGHSTRTPKEVETKPLREPVNRFLSKGKPICERTNSDCIGKGISQKRPIVKSVMPGRINGSRPISKLAVGKRTTITRAGSLGRTNGAKPRQAVKSQPRFSSGTRITGDLVVPDRRVSQSACKAIESSIGDSAAMISSSLPKPSVTTPCLPKHREANIKTLDNQLAVHGSPGSSAGLTGHVETPQVGLSLGASISIDRIPSAASAASAGIFAGYCSPGSSHGYENVGGHPTDRSQTTAHTENTSTVETSESLTETTETDDSGDSSTVLGSNDETSYPTPESKDRARYFAAIEAIKLTRESGRPQPVSVLTGKKLSSTQFDSREFYRARNNGKRKTRNSTSAESRGERTSHLMSKRRFRSSSVYNKILRCLPLQWCFGNN</sequence>
<feature type="region of interest" description="Disordered" evidence="1">
    <location>
        <begin position="1206"/>
        <end position="1231"/>
    </location>
</feature>
<name>A0A504Z7E1_FASGI</name>
<protein>
    <submittedName>
        <fullName evidence="2">Uncharacterized protein</fullName>
    </submittedName>
</protein>
<reference evidence="2 3" key="1">
    <citation type="submission" date="2019-04" db="EMBL/GenBank/DDBJ databases">
        <title>Annotation for the trematode Fasciola gigantica.</title>
        <authorList>
            <person name="Choi Y.-J."/>
        </authorList>
    </citation>
    <scope>NUCLEOTIDE SEQUENCE [LARGE SCALE GENOMIC DNA]</scope>
    <source>
        <strain evidence="2">Uganda_cow_1</strain>
    </source>
</reference>
<feature type="region of interest" description="Disordered" evidence="1">
    <location>
        <begin position="605"/>
        <end position="625"/>
    </location>
</feature>
<organism evidence="2 3">
    <name type="scientific">Fasciola gigantica</name>
    <name type="common">Giant liver fluke</name>
    <dbReference type="NCBI Taxonomy" id="46835"/>
    <lineage>
        <taxon>Eukaryota</taxon>
        <taxon>Metazoa</taxon>
        <taxon>Spiralia</taxon>
        <taxon>Lophotrochozoa</taxon>
        <taxon>Platyhelminthes</taxon>
        <taxon>Trematoda</taxon>
        <taxon>Digenea</taxon>
        <taxon>Plagiorchiida</taxon>
        <taxon>Echinostomata</taxon>
        <taxon>Echinostomatoidea</taxon>
        <taxon>Fasciolidae</taxon>
        <taxon>Fasciola</taxon>
    </lineage>
</organism>
<feature type="region of interest" description="Disordered" evidence="1">
    <location>
        <begin position="340"/>
        <end position="368"/>
    </location>
</feature>
<feature type="region of interest" description="Disordered" evidence="1">
    <location>
        <begin position="648"/>
        <end position="674"/>
    </location>
</feature>